<gene>
    <name evidence="2" type="ORF">METZ01_LOCUS446330</name>
</gene>
<proteinExistence type="predicted"/>
<dbReference type="SUPFAM" id="SSF64518">
    <property type="entry name" value="Phase 1 flagellin"/>
    <property type="match status" value="1"/>
</dbReference>
<dbReference type="EMBL" id="UINC01182973">
    <property type="protein sequence ID" value="SVD93476.1"/>
    <property type="molecule type" value="Genomic_DNA"/>
</dbReference>
<protein>
    <recommendedName>
        <fullName evidence="1">Flagellin N-terminal domain-containing protein</fullName>
    </recommendedName>
</protein>
<dbReference type="NCBIfam" id="TIGR02550">
    <property type="entry name" value="flagell_flgL"/>
    <property type="match status" value="1"/>
</dbReference>
<accession>A0A382ZD76</accession>
<sequence length="253" mass="27199">MKISSSYLYNKSLQNIQTAQSDVAKTREQIATGKSLVRPSDDTSKLRNIEMLESQVRKLDSFDRNAAYLQDRYGLEETVLSSASDIIIRIKELAIQAANDTLSGADRDIIAVEITSLRDEIISIANTRDVEGNFIFGGGKTDIEAFVKSNVTGKVNYQGDNRETSIAISNTRSLTKNRDGTTIFQTAPRQEQTFTLAGISGVGKSNFKVGSAVIEFSISANDSTEAIRSAIQQSLESSGISGTAQAVVAGAAG</sequence>
<feature type="domain" description="Flagellin N-terminal" evidence="1">
    <location>
        <begin position="3"/>
        <end position="140"/>
    </location>
</feature>
<dbReference type="InterPro" id="IPR001029">
    <property type="entry name" value="Flagellin_N"/>
</dbReference>
<organism evidence="2">
    <name type="scientific">marine metagenome</name>
    <dbReference type="NCBI Taxonomy" id="408172"/>
    <lineage>
        <taxon>unclassified sequences</taxon>
        <taxon>metagenomes</taxon>
        <taxon>ecological metagenomes</taxon>
    </lineage>
</organism>
<name>A0A382ZD76_9ZZZZ</name>
<dbReference type="GO" id="GO:0071973">
    <property type="term" value="P:bacterial-type flagellum-dependent cell motility"/>
    <property type="evidence" value="ECO:0007669"/>
    <property type="project" value="InterPro"/>
</dbReference>
<feature type="non-terminal residue" evidence="2">
    <location>
        <position position="253"/>
    </location>
</feature>
<reference evidence="2" key="1">
    <citation type="submission" date="2018-05" db="EMBL/GenBank/DDBJ databases">
        <authorList>
            <person name="Lanie J.A."/>
            <person name="Ng W.-L."/>
            <person name="Kazmierczak K.M."/>
            <person name="Andrzejewski T.M."/>
            <person name="Davidsen T.M."/>
            <person name="Wayne K.J."/>
            <person name="Tettelin H."/>
            <person name="Glass J.I."/>
            <person name="Rusch D."/>
            <person name="Podicherti R."/>
            <person name="Tsui H.-C.T."/>
            <person name="Winkler M.E."/>
        </authorList>
    </citation>
    <scope>NUCLEOTIDE SEQUENCE</scope>
</reference>
<dbReference type="GO" id="GO:0005198">
    <property type="term" value="F:structural molecule activity"/>
    <property type="evidence" value="ECO:0007669"/>
    <property type="project" value="InterPro"/>
</dbReference>
<evidence type="ECO:0000259" key="1">
    <source>
        <dbReference type="Pfam" id="PF00669"/>
    </source>
</evidence>
<dbReference type="InterPro" id="IPR001492">
    <property type="entry name" value="Flagellin"/>
</dbReference>
<dbReference type="PANTHER" id="PTHR42792">
    <property type="entry name" value="FLAGELLIN"/>
    <property type="match status" value="1"/>
</dbReference>
<dbReference type="Gene3D" id="1.20.1330.10">
    <property type="entry name" value="f41 fragment of flagellin, N-terminal domain"/>
    <property type="match status" value="1"/>
</dbReference>
<dbReference type="GO" id="GO:0009424">
    <property type="term" value="C:bacterial-type flagellum hook"/>
    <property type="evidence" value="ECO:0007669"/>
    <property type="project" value="InterPro"/>
</dbReference>
<dbReference type="Pfam" id="PF00669">
    <property type="entry name" value="Flagellin_N"/>
    <property type="match status" value="1"/>
</dbReference>
<dbReference type="PANTHER" id="PTHR42792:SF1">
    <property type="entry name" value="FLAGELLAR HOOK-ASSOCIATED PROTEIN 3"/>
    <property type="match status" value="1"/>
</dbReference>
<dbReference type="AlphaFoldDB" id="A0A382ZD76"/>
<evidence type="ECO:0000313" key="2">
    <source>
        <dbReference type="EMBL" id="SVD93476.1"/>
    </source>
</evidence>
<dbReference type="InterPro" id="IPR013384">
    <property type="entry name" value="Flagell_FlgL"/>
</dbReference>